<accession>A0A6P1M6G9</accession>
<dbReference type="KEGG" id="taer:GT409_01590"/>
<evidence type="ECO:0000313" key="3">
    <source>
        <dbReference type="Proteomes" id="UP000464954"/>
    </source>
</evidence>
<organism evidence="2 3">
    <name type="scientific">Tichowtungia aerotolerans</name>
    <dbReference type="NCBI Taxonomy" id="2697043"/>
    <lineage>
        <taxon>Bacteria</taxon>
        <taxon>Pseudomonadati</taxon>
        <taxon>Kiritimatiellota</taxon>
        <taxon>Tichowtungiia</taxon>
        <taxon>Tichowtungiales</taxon>
        <taxon>Tichowtungiaceae</taxon>
        <taxon>Tichowtungia</taxon>
    </lineage>
</organism>
<dbReference type="AlphaFoldDB" id="A0A6P1M6G9"/>
<keyword evidence="1" id="KW-0812">Transmembrane</keyword>
<dbReference type="InterPro" id="IPR011004">
    <property type="entry name" value="Trimer_LpxA-like_sf"/>
</dbReference>
<keyword evidence="1" id="KW-1133">Transmembrane helix</keyword>
<gene>
    <name evidence="2" type="ORF">GT409_01590</name>
</gene>
<feature type="transmembrane region" description="Helical" evidence="1">
    <location>
        <begin position="314"/>
        <end position="338"/>
    </location>
</feature>
<protein>
    <recommendedName>
        <fullName evidence="4">NDP-sugar synthase</fullName>
    </recommendedName>
</protein>
<reference evidence="2 3" key="1">
    <citation type="submission" date="2020-01" db="EMBL/GenBank/DDBJ databases">
        <title>Ponticoccus aerotolerans gen. nov., sp. nov., an anaerobic bacterium and proposal of Ponticoccusceae fam. nov., Ponticoccusles ord. nov. and Ponticoccuse classis nov. in the phylum Kiritimatiellaeota.</title>
        <authorList>
            <person name="Zhou L.Y."/>
            <person name="Du Z.J."/>
        </authorList>
    </citation>
    <scope>NUCLEOTIDE SEQUENCE [LARGE SCALE GENOMIC DNA]</scope>
    <source>
        <strain evidence="2 3">S-5007</strain>
    </source>
</reference>
<dbReference type="SUPFAM" id="SSF53448">
    <property type="entry name" value="Nucleotide-diphospho-sugar transferases"/>
    <property type="match status" value="1"/>
</dbReference>
<keyword evidence="3" id="KW-1185">Reference proteome</keyword>
<evidence type="ECO:0000256" key="1">
    <source>
        <dbReference type="SAM" id="Phobius"/>
    </source>
</evidence>
<dbReference type="EMBL" id="CP047593">
    <property type="protein sequence ID" value="QHI68194.1"/>
    <property type="molecule type" value="Genomic_DNA"/>
</dbReference>
<sequence length="476" mass="53184">MRAVFYTGSRQPWAAVLGERPWALLPVGSRPLLTYWLELCVDLGITELQLILGQDAEHIELFCGNGEKWGLNINYSFIRPGDSPQEYLARDPARWRDGLLYLSGALFPRRLADFSSDRLKDLLPGACYTENGSPAFFVSDNPEMVDAFIRNGRCTCQSCLFPKQVGLDITLIHDISQYYDLNMTIVRSEMDRYLSSGYSFSDSAAIGYNVITPPSVSFNPPLAIGNDCRLGAICSVGPDVVISDHVLIDRQSELSESIILSDTYVGRNLEINGKIVAGNRIIDPADGSFVDIEDPWLVAHTQSKNYMRDFLRTVFGWECALFLVLIQLVPFILLYTVLRLRRLGVFIKKPVWGIGGKRIVTSCFVATDVVPSVLLMIFYGASLDRFPQLLSVLSGKLWLCGQVPKACGSDGFNEGNRYFPAVFTHSDAFAEIDRQMDALYYAHTRSLVTDLRILRQALFSRLLEVEVIAGIISDPV</sequence>
<dbReference type="Gene3D" id="2.160.10.10">
    <property type="entry name" value="Hexapeptide repeat proteins"/>
    <property type="match status" value="1"/>
</dbReference>
<dbReference type="InterPro" id="IPR029044">
    <property type="entry name" value="Nucleotide-diphossugar_trans"/>
</dbReference>
<dbReference type="Proteomes" id="UP000464954">
    <property type="component" value="Chromosome"/>
</dbReference>
<dbReference type="PANTHER" id="PTHR22572">
    <property type="entry name" value="SUGAR-1-PHOSPHATE GUANYL TRANSFERASE"/>
    <property type="match status" value="1"/>
</dbReference>
<evidence type="ECO:0000313" key="2">
    <source>
        <dbReference type="EMBL" id="QHI68194.1"/>
    </source>
</evidence>
<keyword evidence="1" id="KW-0472">Membrane</keyword>
<proteinExistence type="predicted"/>
<evidence type="ECO:0008006" key="4">
    <source>
        <dbReference type="Google" id="ProtNLM"/>
    </source>
</evidence>
<feature type="transmembrane region" description="Helical" evidence="1">
    <location>
        <begin position="359"/>
        <end position="381"/>
    </location>
</feature>
<dbReference type="InterPro" id="IPR050486">
    <property type="entry name" value="Mannose-1P_guanyltransferase"/>
</dbReference>
<dbReference type="Gene3D" id="3.90.550.10">
    <property type="entry name" value="Spore Coat Polysaccharide Biosynthesis Protein SpsA, Chain A"/>
    <property type="match status" value="1"/>
</dbReference>
<dbReference type="RefSeq" id="WP_160626279.1">
    <property type="nucleotide sequence ID" value="NZ_CP047593.1"/>
</dbReference>
<name>A0A6P1M6G9_9BACT</name>
<dbReference type="SUPFAM" id="SSF51161">
    <property type="entry name" value="Trimeric LpxA-like enzymes"/>
    <property type="match status" value="1"/>
</dbReference>